<gene>
    <name evidence="1" type="ORF">EXM22_01950</name>
</gene>
<dbReference type="EMBL" id="CP036150">
    <property type="protein sequence ID" value="QEN06813.1"/>
    <property type="molecule type" value="Genomic_DNA"/>
</dbReference>
<proteinExistence type="predicted"/>
<organism evidence="1 2">
    <name type="scientific">Oceanispirochaeta crateris</name>
    <dbReference type="NCBI Taxonomy" id="2518645"/>
    <lineage>
        <taxon>Bacteria</taxon>
        <taxon>Pseudomonadati</taxon>
        <taxon>Spirochaetota</taxon>
        <taxon>Spirochaetia</taxon>
        <taxon>Spirochaetales</taxon>
        <taxon>Spirochaetaceae</taxon>
        <taxon>Oceanispirochaeta</taxon>
    </lineage>
</organism>
<name>A0A5C1QFB9_9SPIO</name>
<reference evidence="1 2" key="1">
    <citation type="submission" date="2019-02" db="EMBL/GenBank/DDBJ databases">
        <title>Complete Genome Sequence and Methylome Analysis of free living Spirochaetas.</title>
        <authorList>
            <person name="Fomenkov A."/>
            <person name="Dubinina G."/>
            <person name="Leshcheva N."/>
            <person name="Mikheeva N."/>
            <person name="Grabovich M."/>
            <person name="Vincze T."/>
            <person name="Roberts R.J."/>
        </authorList>
    </citation>
    <scope>NUCLEOTIDE SEQUENCE [LARGE SCALE GENOMIC DNA]</scope>
    <source>
        <strain evidence="1 2">K2</strain>
    </source>
</reference>
<evidence type="ECO:0000313" key="2">
    <source>
        <dbReference type="Proteomes" id="UP000324209"/>
    </source>
</evidence>
<accession>A0A5C1QFB9</accession>
<dbReference type="OrthoDB" id="9826924at2"/>
<dbReference type="AlphaFoldDB" id="A0A5C1QFB9"/>
<dbReference type="RefSeq" id="WP_149484896.1">
    <property type="nucleotide sequence ID" value="NZ_CP036150.1"/>
</dbReference>
<dbReference type="KEGG" id="ock:EXM22_01950"/>
<dbReference type="Proteomes" id="UP000324209">
    <property type="component" value="Chromosome"/>
</dbReference>
<sequence>MSFNFYPERVEPIGQKAGTIGENLLIPIQGMDGMRITIPQLSVSCGADAQVLTLRQVETQDAIVALDIDAKTVAVEDTETDLTDRLIALETKDGGWIFLAVSASVAKIHTFTGDISEVKVDGRFLIIAEENSELNQRVPLEAGAETLIADDSPGRLIACDFCYPVILSISNETSAVQFNGATVIYISR</sequence>
<protein>
    <submittedName>
        <fullName evidence="1">Uncharacterized protein</fullName>
    </submittedName>
</protein>
<keyword evidence="2" id="KW-1185">Reference proteome</keyword>
<evidence type="ECO:0000313" key="1">
    <source>
        <dbReference type="EMBL" id="QEN06813.1"/>
    </source>
</evidence>